<dbReference type="GO" id="GO:0000324">
    <property type="term" value="C:fungal-type vacuole"/>
    <property type="evidence" value="ECO:0007669"/>
    <property type="project" value="TreeGrafter"/>
</dbReference>
<feature type="transmembrane region" description="Helical" evidence="8">
    <location>
        <begin position="215"/>
        <end position="233"/>
    </location>
</feature>
<dbReference type="EMBL" id="GG692419">
    <property type="protein sequence ID" value="EER45590.1"/>
    <property type="molecule type" value="Genomic_DNA"/>
</dbReference>
<feature type="transmembrane region" description="Helical" evidence="8">
    <location>
        <begin position="427"/>
        <end position="448"/>
    </location>
</feature>
<keyword evidence="5 8" id="KW-1133">Transmembrane helix</keyword>
<feature type="transmembrane region" description="Helical" evidence="8">
    <location>
        <begin position="527"/>
        <end position="547"/>
    </location>
</feature>
<comment type="similarity">
    <text evidence="2">Belongs to the nucleobase:cation symporter-2 (NCS2) (TC 2.A.40) family.</text>
</comment>
<organism evidence="9 10">
    <name type="scientific">Ajellomyces capsulatus (strain H143)</name>
    <name type="common">Darling's disease fungus</name>
    <name type="synonym">Histoplasma capsulatum</name>
    <dbReference type="NCBI Taxonomy" id="544712"/>
    <lineage>
        <taxon>Eukaryota</taxon>
        <taxon>Fungi</taxon>
        <taxon>Dikarya</taxon>
        <taxon>Ascomycota</taxon>
        <taxon>Pezizomycotina</taxon>
        <taxon>Eurotiomycetes</taxon>
        <taxon>Eurotiomycetidae</taxon>
        <taxon>Onygenales</taxon>
        <taxon>Ajellomycetaceae</taxon>
        <taxon>Histoplasma</taxon>
    </lineage>
</organism>
<evidence type="ECO:0000256" key="3">
    <source>
        <dbReference type="ARBA" id="ARBA00022448"/>
    </source>
</evidence>
<keyword evidence="4 8" id="KW-0812">Transmembrane</keyword>
<keyword evidence="6 8" id="KW-0472">Membrane</keyword>
<evidence type="ECO:0000313" key="9">
    <source>
        <dbReference type="EMBL" id="EER45590.1"/>
    </source>
</evidence>
<feature type="transmembrane region" description="Helical" evidence="8">
    <location>
        <begin position="486"/>
        <end position="507"/>
    </location>
</feature>
<feature type="transmembrane region" description="Helical" evidence="8">
    <location>
        <begin position="300"/>
        <end position="319"/>
    </location>
</feature>
<dbReference type="InterPro" id="IPR006043">
    <property type="entry name" value="NCS2"/>
</dbReference>
<accession>C6H387</accession>
<feature type="region of interest" description="Disordered" evidence="7">
    <location>
        <begin position="564"/>
        <end position="604"/>
    </location>
</feature>
<dbReference type="OMA" id="GLGFDWN"/>
<gene>
    <name evidence="9" type="ORF">HCDG_01169</name>
</gene>
<dbReference type="Proteomes" id="UP000002624">
    <property type="component" value="Unassembled WGS sequence"/>
</dbReference>
<comment type="subcellular location">
    <subcellularLocation>
        <location evidence="1">Membrane</location>
        <topology evidence="1">Multi-pass membrane protein</topology>
    </subcellularLocation>
</comment>
<feature type="transmembrane region" description="Helical" evidence="8">
    <location>
        <begin position="342"/>
        <end position="363"/>
    </location>
</feature>
<evidence type="ECO:0000256" key="4">
    <source>
        <dbReference type="ARBA" id="ARBA00022692"/>
    </source>
</evidence>
<dbReference type="GO" id="GO:0005886">
    <property type="term" value="C:plasma membrane"/>
    <property type="evidence" value="ECO:0007669"/>
    <property type="project" value="TreeGrafter"/>
</dbReference>
<feature type="transmembrane region" description="Helical" evidence="8">
    <location>
        <begin position="454"/>
        <end position="474"/>
    </location>
</feature>
<evidence type="ECO:0000256" key="8">
    <source>
        <dbReference type="SAM" id="Phobius"/>
    </source>
</evidence>
<feature type="compositionally biased region" description="Basic and acidic residues" evidence="7">
    <location>
        <begin position="571"/>
        <end position="584"/>
    </location>
</feature>
<dbReference type="PANTHER" id="PTHR42810:SF2">
    <property type="entry name" value="PURINE PERMEASE C1399.01C-RELATED"/>
    <property type="match status" value="1"/>
</dbReference>
<evidence type="ECO:0000256" key="5">
    <source>
        <dbReference type="ARBA" id="ARBA00022989"/>
    </source>
</evidence>
<dbReference type="OrthoDB" id="1641903at2759"/>
<evidence type="ECO:0000256" key="6">
    <source>
        <dbReference type="ARBA" id="ARBA00023136"/>
    </source>
</evidence>
<dbReference type="PROSITE" id="PS01116">
    <property type="entry name" value="XANTH_URACIL_PERMASE"/>
    <property type="match status" value="1"/>
</dbReference>
<dbReference type="PANTHER" id="PTHR42810">
    <property type="entry name" value="PURINE PERMEASE C1399.01C-RELATED"/>
    <property type="match status" value="1"/>
</dbReference>
<name>C6H387_AJECH</name>
<evidence type="ECO:0000256" key="7">
    <source>
        <dbReference type="SAM" id="MobiDB-lite"/>
    </source>
</evidence>
<feature type="transmembrane region" description="Helical" evidence="8">
    <location>
        <begin position="139"/>
        <end position="164"/>
    </location>
</feature>
<dbReference type="VEuPathDB" id="FungiDB:HCDG_01169"/>
<keyword evidence="3" id="KW-0813">Transport</keyword>
<dbReference type="GO" id="GO:0042907">
    <property type="term" value="F:xanthine transmembrane transporter activity"/>
    <property type="evidence" value="ECO:0007669"/>
    <property type="project" value="TreeGrafter"/>
</dbReference>
<dbReference type="STRING" id="544712.C6H387"/>
<feature type="transmembrane region" description="Helical" evidence="8">
    <location>
        <begin position="184"/>
        <end position="203"/>
    </location>
</feature>
<proteinExistence type="inferred from homology"/>
<evidence type="ECO:0000256" key="1">
    <source>
        <dbReference type="ARBA" id="ARBA00004141"/>
    </source>
</evidence>
<dbReference type="NCBIfam" id="TIGR00801">
    <property type="entry name" value="ncs2"/>
    <property type="match status" value="1"/>
</dbReference>
<feature type="transmembrane region" description="Helical" evidence="8">
    <location>
        <begin position="109"/>
        <end position="127"/>
    </location>
</feature>
<feature type="transmembrane region" description="Helical" evidence="8">
    <location>
        <begin position="267"/>
        <end position="288"/>
    </location>
</feature>
<dbReference type="HOGENOM" id="CLU_017959_7_0_1"/>
<dbReference type="AlphaFoldDB" id="C6H387"/>
<dbReference type="eggNOG" id="ENOG502QQD4">
    <property type="taxonomic scope" value="Eukaryota"/>
</dbReference>
<dbReference type="Pfam" id="PF00860">
    <property type="entry name" value="Xan_ur_permease"/>
    <property type="match status" value="1"/>
</dbReference>
<sequence>MSEEPDQIFPDVDRAKNGYLADKMNKALRTLTTRKGLIGDYNYAFLFTPNLPFMKSQRRGAPFFGLEDQMPMVLGLILGLQHALAMLAGIITPPILMSGSSGAELPDNTAQYLVSTSLIVSGLLSAIQMTRFHIYKTPYYLGTGLISVVGTSFATIPVAMGAFAQMYETGYCPVDELGNHLPCPHGYGALLATSCLCALLEIGLSFTSTRYLKRLFPPLVTGPTVLLIGVKLIESGLKNWAGGSGSCASRPTEGPFMLCPSNDAPHALPWGSGEFIGLGFLVFVTIILCERFGSPIMKSCAVVLGLLVGCIVAAATGYFDRAGMDSAPSVSFIWVHTFRLEIYPPIILPLLAVYTVLMMEAIGDITATCDVSRLDVEGPVFDTRIQGGVLADGLNGLIAGLCTITPMSVFAQNNGVISLTRCANRKAGYCCCFFLVLMGIFSKFAAALVAIPSAVLGGMTTFLFASVTVSGMRIISTVKFTRRNRFILSAALALGVGATLVPEWFSFVFTYRGNNKAKKGLIDAVELVMATGFVIAGFIALILNLALKEEEDEVDGKIIELPSSTSRSRRWKEVEAEGGKEVESSNHISHKLKDVEEGPVAKND</sequence>
<protein>
    <submittedName>
        <fullName evidence="9">Purine permease</fullName>
    </submittedName>
</protein>
<reference evidence="10" key="1">
    <citation type="submission" date="2009-05" db="EMBL/GenBank/DDBJ databases">
        <title>The genome sequence of Ajellomyces capsulatus strain H143.</title>
        <authorList>
            <person name="Champion M."/>
            <person name="Cuomo C.A."/>
            <person name="Ma L.-J."/>
            <person name="Henn M.R."/>
            <person name="Sil A."/>
            <person name="Goldman B."/>
            <person name="Young S.K."/>
            <person name="Kodira C.D."/>
            <person name="Zeng Q."/>
            <person name="Koehrsen M."/>
            <person name="Alvarado L."/>
            <person name="Berlin A.M."/>
            <person name="Borenstein D."/>
            <person name="Chen Z."/>
            <person name="Engels R."/>
            <person name="Freedman E."/>
            <person name="Gellesch M."/>
            <person name="Goldberg J."/>
            <person name="Griggs A."/>
            <person name="Gujja S."/>
            <person name="Heiman D.I."/>
            <person name="Hepburn T.A."/>
            <person name="Howarth C."/>
            <person name="Jen D."/>
            <person name="Larson L."/>
            <person name="Lewis B."/>
            <person name="Mehta T."/>
            <person name="Park D."/>
            <person name="Pearson M."/>
            <person name="Roberts A."/>
            <person name="Saif S."/>
            <person name="Shea T.D."/>
            <person name="Shenoy N."/>
            <person name="Sisk P."/>
            <person name="Stolte C."/>
            <person name="Sykes S."/>
            <person name="Walk T."/>
            <person name="White J."/>
            <person name="Yandava C."/>
            <person name="Klein B."/>
            <person name="McEwen J.G."/>
            <person name="Puccia R."/>
            <person name="Goldman G.H."/>
            <person name="Felipe M.S."/>
            <person name="Nino-Vega G."/>
            <person name="San-Blas G."/>
            <person name="Taylor J.W."/>
            <person name="Mendoza L."/>
            <person name="Galagan J.E."/>
            <person name="Nusbaum C."/>
            <person name="Birren B.W."/>
        </authorList>
    </citation>
    <scope>NUCLEOTIDE SEQUENCE [LARGE SCALE GENOMIC DNA]</scope>
    <source>
        <strain evidence="10">H143</strain>
    </source>
</reference>
<dbReference type="InterPro" id="IPR006042">
    <property type="entry name" value="Xan_ur_permease"/>
</dbReference>
<feature type="transmembrane region" description="Helical" evidence="8">
    <location>
        <begin position="73"/>
        <end position="97"/>
    </location>
</feature>
<evidence type="ECO:0000256" key="2">
    <source>
        <dbReference type="ARBA" id="ARBA00008821"/>
    </source>
</evidence>
<evidence type="ECO:0000313" key="10">
    <source>
        <dbReference type="Proteomes" id="UP000002624"/>
    </source>
</evidence>